<feature type="transmembrane region" description="Helical" evidence="1">
    <location>
        <begin position="44"/>
        <end position="62"/>
    </location>
</feature>
<dbReference type="EMBL" id="CACRSX010000052">
    <property type="protein sequence ID" value="VYT27421.1"/>
    <property type="molecule type" value="Genomic_DNA"/>
</dbReference>
<evidence type="ECO:0000256" key="1">
    <source>
        <dbReference type="SAM" id="Phobius"/>
    </source>
</evidence>
<keyword evidence="1" id="KW-1133">Transmembrane helix</keyword>
<sequence length="163" mass="18924">MKKEKVTTNKVTSKLEKVLWAVLILMFIVSLIGMFLGQYMDGSVFYKMCVIMTVLAAAILSAERFYFGKEMGRDMPEAFKIGYWLIIAWAVILLIHAAGLAFLPFLMELEYRVLWVVVPTVSLLWMTRYIFGDNLDWDKTDKKGWKEGRMNYSQKSNKKNIGR</sequence>
<reference evidence="2" key="1">
    <citation type="submission" date="2019-11" db="EMBL/GenBank/DDBJ databases">
        <authorList>
            <person name="Feng L."/>
        </authorList>
    </citation>
    <scope>NUCLEOTIDE SEQUENCE</scope>
    <source>
        <strain evidence="2">AhadrusLFYP4</strain>
    </source>
</reference>
<name>A0A6N2VFZ7_ANAHA</name>
<protein>
    <submittedName>
        <fullName evidence="2">Uncharacterized protein</fullName>
    </submittedName>
</protein>
<keyword evidence="1" id="KW-0812">Transmembrane</keyword>
<feature type="transmembrane region" description="Helical" evidence="1">
    <location>
        <begin position="18"/>
        <end position="38"/>
    </location>
</feature>
<feature type="transmembrane region" description="Helical" evidence="1">
    <location>
        <begin position="83"/>
        <end position="107"/>
    </location>
</feature>
<evidence type="ECO:0000313" key="2">
    <source>
        <dbReference type="EMBL" id="VYT27421.1"/>
    </source>
</evidence>
<accession>A0A6N2VFZ7</accession>
<proteinExistence type="predicted"/>
<organism evidence="2">
    <name type="scientific">Anaerostipes hadrus</name>
    <dbReference type="NCBI Taxonomy" id="649756"/>
    <lineage>
        <taxon>Bacteria</taxon>
        <taxon>Bacillati</taxon>
        <taxon>Bacillota</taxon>
        <taxon>Clostridia</taxon>
        <taxon>Lachnospirales</taxon>
        <taxon>Lachnospiraceae</taxon>
        <taxon>Anaerostipes</taxon>
    </lineage>
</organism>
<gene>
    <name evidence="2" type="ORF">AHLFYP4_02300</name>
</gene>
<keyword evidence="1" id="KW-0472">Membrane</keyword>
<dbReference type="RefSeq" id="WP_156724059.1">
    <property type="nucleotide sequence ID" value="NZ_CACRSX010000052.1"/>
</dbReference>
<feature type="transmembrane region" description="Helical" evidence="1">
    <location>
        <begin position="113"/>
        <end position="131"/>
    </location>
</feature>
<dbReference type="AlphaFoldDB" id="A0A6N2VFZ7"/>